<protein>
    <submittedName>
        <fullName evidence="3">Uncharacterized protein</fullName>
    </submittedName>
</protein>
<dbReference type="RefSeq" id="WP_304600418.1">
    <property type="nucleotide sequence ID" value="NZ_JAUQYP010000001.1"/>
</dbReference>
<keyword evidence="2" id="KW-0812">Transmembrane</keyword>
<feature type="region of interest" description="Disordered" evidence="1">
    <location>
        <begin position="229"/>
        <end position="311"/>
    </location>
</feature>
<feature type="transmembrane region" description="Helical" evidence="2">
    <location>
        <begin position="141"/>
        <end position="159"/>
    </location>
</feature>
<accession>A0ABT9D7E4</accession>
<gene>
    <name evidence="3" type="ORF">Q6348_06125</name>
</gene>
<feature type="transmembrane region" description="Helical" evidence="2">
    <location>
        <begin position="6"/>
        <end position="26"/>
    </location>
</feature>
<evidence type="ECO:0000256" key="2">
    <source>
        <dbReference type="SAM" id="Phobius"/>
    </source>
</evidence>
<evidence type="ECO:0000313" key="4">
    <source>
        <dbReference type="Proteomes" id="UP001232536"/>
    </source>
</evidence>
<dbReference type="Proteomes" id="UP001232536">
    <property type="component" value="Unassembled WGS sequence"/>
</dbReference>
<feature type="transmembrane region" description="Helical" evidence="2">
    <location>
        <begin position="118"/>
        <end position="135"/>
    </location>
</feature>
<keyword evidence="4" id="KW-1185">Reference proteome</keyword>
<keyword evidence="2" id="KW-1133">Transmembrane helix</keyword>
<organism evidence="3 4">
    <name type="scientific">Actinotalea lenta</name>
    <dbReference type="NCBI Taxonomy" id="3064654"/>
    <lineage>
        <taxon>Bacteria</taxon>
        <taxon>Bacillati</taxon>
        <taxon>Actinomycetota</taxon>
        <taxon>Actinomycetes</taxon>
        <taxon>Micrococcales</taxon>
        <taxon>Cellulomonadaceae</taxon>
        <taxon>Actinotalea</taxon>
    </lineage>
</organism>
<sequence length="326" mass="33749">MGKEQAGFVLAAVAGLWIVYLVPQLLRHRRQLADARVDDRFSERLRVLRVAESPASAGAHVPSQGRVQLHPRGGDRAMHRPQSVADRVSADGAYLTASERAARAAALARRAAAARRRARLVAGLLLVTLITWGAVLTAQLAVLVAVAPTLLLGAVLIAGRRAVLAGQRADAAWAAGAARRAARPGGSSRTLAVGRAVHPSEAVTEILEKVPAGPVRSAAERVLATGEVPVVAGTEARESRPAATEPAPTPSPAPSEDAAWVPVPVPPPTYVLKPEARRPEPRPLTGPQPAVPAASGAGADEAPEVRPTTGGVALDAILARRRASGE</sequence>
<reference evidence="3 4" key="1">
    <citation type="submission" date="2023-07" db="EMBL/GenBank/DDBJ databases">
        <title>Description of novel actinomycetes strains, isolated from tidal flat sediment.</title>
        <authorList>
            <person name="Lu C."/>
        </authorList>
    </citation>
    <scope>NUCLEOTIDE SEQUENCE [LARGE SCALE GENOMIC DNA]</scope>
    <source>
        <strain evidence="3 4">SYSU T00b441</strain>
    </source>
</reference>
<evidence type="ECO:0000313" key="3">
    <source>
        <dbReference type="EMBL" id="MDO8106774.1"/>
    </source>
</evidence>
<evidence type="ECO:0000256" key="1">
    <source>
        <dbReference type="SAM" id="MobiDB-lite"/>
    </source>
</evidence>
<proteinExistence type="predicted"/>
<keyword evidence="2" id="KW-0472">Membrane</keyword>
<name>A0ABT9D7E4_9CELL</name>
<comment type="caution">
    <text evidence="3">The sequence shown here is derived from an EMBL/GenBank/DDBJ whole genome shotgun (WGS) entry which is preliminary data.</text>
</comment>
<dbReference type="EMBL" id="JAUQYP010000001">
    <property type="protein sequence ID" value="MDO8106774.1"/>
    <property type="molecule type" value="Genomic_DNA"/>
</dbReference>
<feature type="region of interest" description="Disordered" evidence="1">
    <location>
        <begin position="56"/>
        <end position="83"/>
    </location>
</feature>